<dbReference type="HOGENOM" id="CLU_3319943_0_0_1"/>
<protein>
    <submittedName>
        <fullName evidence="1">Uncharacterized protein</fullName>
    </submittedName>
</protein>
<accession>G2XWJ6</accession>
<dbReference type="EMBL" id="FQ790272">
    <property type="protein sequence ID" value="CCD44866.1"/>
    <property type="molecule type" value="Genomic_DNA"/>
</dbReference>
<dbReference type="AlphaFoldDB" id="G2XWJ6"/>
<organism evidence="1 2">
    <name type="scientific">Botryotinia fuckeliana (strain T4)</name>
    <name type="common">Noble rot fungus</name>
    <name type="synonym">Botrytis cinerea</name>
    <dbReference type="NCBI Taxonomy" id="999810"/>
    <lineage>
        <taxon>Eukaryota</taxon>
        <taxon>Fungi</taxon>
        <taxon>Dikarya</taxon>
        <taxon>Ascomycota</taxon>
        <taxon>Pezizomycotina</taxon>
        <taxon>Leotiomycetes</taxon>
        <taxon>Helotiales</taxon>
        <taxon>Sclerotiniaceae</taxon>
        <taxon>Botrytis</taxon>
    </lineage>
</organism>
<sequence length="39" mass="4321">MTPTLLQSSEFDRLLKASTTGSPGTFKWGMLDTMLLDDD</sequence>
<gene>
    <name evidence="1" type="ORF">BofuT4_uP052150.1</name>
</gene>
<reference evidence="2" key="1">
    <citation type="journal article" date="2011" name="PLoS Genet.">
        <title>Genomic analysis of the necrotrophic fungal pathogens Sclerotinia sclerotiorum and Botrytis cinerea.</title>
        <authorList>
            <person name="Amselem J."/>
            <person name="Cuomo C.A."/>
            <person name="van Kan J.A."/>
            <person name="Viaud M."/>
            <person name="Benito E.P."/>
            <person name="Couloux A."/>
            <person name="Coutinho P.M."/>
            <person name="de Vries R.P."/>
            <person name="Dyer P.S."/>
            <person name="Fillinger S."/>
            <person name="Fournier E."/>
            <person name="Gout L."/>
            <person name="Hahn M."/>
            <person name="Kohn L."/>
            <person name="Lapalu N."/>
            <person name="Plummer K.M."/>
            <person name="Pradier J.M."/>
            <person name="Quevillon E."/>
            <person name="Sharon A."/>
            <person name="Simon A."/>
            <person name="ten Have A."/>
            <person name="Tudzynski B."/>
            <person name="Tudzynski P."/>
            <person name="Wincker P."/>
            <person name="Andrew M."/>
            <person name="Anthouard V."/>
            <person name="Beever R.E."/>
            <person name="Beffa R."/>
            <person name="Benoit I."/>
            <person name="Bouzid O."/>
            <person name="Brault B."/>
            <person name="Chen Z."/>
            <person name="Choquer M."/>
            <person name="Collemare J."/>
            <person name="Cotton P."/>
            <person name="Danchin E.G."/>
            <person name="Da Silva C."/>
            <person name="Gautier A."/>
            <person name="Giraud C."/>
            <person name="Giraud T."/>
            <person name="Gonzalez C."/>
            <person name="Grossetete S."/>
            <person name="Guldener U."/>
            <person name="Henrissat B."/>
            <person name="Howlett B.J."/>
            <person name="Kodira C."/>
            <person name="Kretschmer M."/>
            <person name="Lappartient A."/>
            <person name="Leroch M."/>
            <person name="Levis C."/>
            <person name="Mauceli E."/>
            <person name="Neuveglise C."/>
            <person name="Oeser B."/>
            <person name="Pearson M."/>
            <person name="Poulain J."/>
            <person name="Poussereau N."/>
            <person name="Quesneville H."/>
            <person name="Rascle C."/>
            <person name="Schumacher J."/>
            <person name="Segurens B."/>
            <person name="Sexton A."/>
            <person name="Silva E."/>
            <person name="Sirven C."/>
            <person name="Soanes D.M."/>
            <person name="Talbot N.J."/>
            <person name="Templeton M."/>
            <person name="Yandava C."/>
            <person name="Yarden O."/>
            <person name="Zeng Q."/>
            <person name="Rollins J.A."/>
            <person name="Lebrun M.H."/>
            <person name="Dickman M."/>
        </authorList>
    </citation>
    <scope>NUCLEOTIDE SEQUENCE [LARGE SCALE GENOMIC DNA]</scope>
    <source>
        <strain evidence="2">T4</strain>
    </source>
</reference>
<proteinExistence type="predicted"/>
<dbReference type="InParanoid" id="G2XWJ6"/>
<dbReference type="Proteomes" id="UP000008177">
    <property type="component" value="Unplaced contigs"/>
</dbReference>
<name>G2XWJ6_BOTF4</name>
<evidence type="ECO:0000313" key="1">
    <source>
        <dbReference type="EMBL" id="CCD44866.1"/>
    </source>
</evidence>
<evidence type="ECO:0000313" key="2">
    <source>
        <dbReference type="Proteomes" id="UP000008177"/>
    </source>
</evidence>